<keyword evidence="8" id="KW-1185">Reference proteome</keyword>
<dbReference type="RefSeq" id="WP_146250395.1">
    <property type="nucleotide sequence ID" value="NZ_QKZV01000003.1"/>
</dbReference>
<evidence type="ECO:0000313" key="7">
    <source>
        <dbReference type="EMBL" id="PZX63480.1"/>
    </source>
</evidence>
<proteinExistence type="predicted"/>
<gene>
    <name evidence="7" type="ORF">LX80_01124</name>
</gene>
<protein>
    <submittedName>
        <fullName evidence="7">Putative membrane protein</fullName>
    </submittedName>
</protein>
<feature type="transmembrane region" description="Helical" evidence="5">
    <location>
        <begin position="6"/>
        <end position="23"/>
    </location>
</feature>
<dbReference type="OrthoDB" id="327939at2"/>
<organism evidence="7 8">
    <name type="scientific">Hydrotalea sandarakina</name>
    <dbReference type="NCBI Taxonomy" id="1004304"/>
    <lineage>
        <taxon>Bacteria</taxon>
        <taxon>Pseudomonadati</taxon>
        <taxon>Bacteroidota</taxon>
        <taxon>Chitinophagia</taxon>
        <taxon>Chitinophagales</taxon>
        <taxon>Chitinophagaceae</taxon>
        <taxon>Hydrotalea</taxon>
    </lineage>
</organism>
<evidence type="ECO:0000313" key="8">
    <source>
        <dbReference type="Proteomes" id="UP000249720"/>
    </source>
</evidence>
<dbReference type="AlphaFoldDB" id="A0A2W7RYG4"/>
<dbReference type="GO" id="GO:0030416">
    <property type="term" value="P:methylamine metabolic process"/>
    <property type="evidence" value="ECO:0007669"/>
    <property type="project" value="InterPro"/>
</dbReference>
<dbReference type="PANTHER" id="PTHR36974">
    <property type="entry name" value="MEMBRANE PROTEIN-RELATED"/>
    <property type="match status" value="1"/>
</dbReference>
<evidence type="ECO:0000256" key="5">
    <source>
        <dbReference type="SAM" id="Phobius"/>
    </source>
</evidence>
<keyword evidence="2 5" id="KW-0812">Transmembrane</keyword>
<evidence type="ECO:0000256" key="2">
    <source>
        <dbReference type="ARBA" id="ARBA00022692"/>
    </source>
</evidence>
<dbReference type="PANTHER" id="PTHR36974:SF1">
    <property type="entry name" value="DOXX FAMILY MEMBRANE PROTEIN"/>
    <property type="match status" value="1"/>
</dbReference>
<evidence type="ECO:0000259" key="6">
    <source>
        <dbReference type="Pfam" id="PF07291"/>
    </source>
</evidence>
<feature type="transmembrane region" description="Helical" evidence="5">
    <location>
        <begin position="44"/>
        <end position="62"/>
    </location>
</feature>
<reference evidence="7 8" key="1">
    <citation type="submission" date="2018-06" db="EMBL/GenBank/DDBJ databases">
        <title>Genomic Encyclopedia of Archaeal and Bacterial Type Strains, Phase II (KMG-II): from individual species to whole genera.</title>
        <authorList>
            <person name="Goeker M."/>
        </authorList>
    </citation>
    <scope>NUCLEOTIDE SEQUENCE [LARGE SCALE GENOMIC DNA]</scope>
    <source>
        <strain evidence="7 8">DSM 23241</strain>
    </source>
</reference>
<sequence>MNLNAHSISLWLMIMLYVTAGCNHFIRPRIYIKIMPDYFPLKWWLNYAAGLFEIGLGIALYFDATRYWAAWLIMAMLTSFFPVHIHMQQLAPFKWGKITITKKIAFIRTLLQFALIYWAYTFTR</sequence>
<dbReference type="Pfam" id="PF07291">
    <property type="entry name" value="MauE"/>
    <property type="match status" value="1"/>
</dbReference>
<dbReference type="EMBL" id="QKZV01000003">
    <property type="protein sequence ID" value="PZX63480.1"/>
    <property type="molecule type" value="Genomic_DNA"/>
</dbReference>
<dbReference type="GO" id="GO:0016020">
    <property type="term" value="C:membrane"/>
    <property type="evidence" value="ECO:0007669"/>
    <property type="project" value="UniProtKB-SubCell"/>
</dbReference>
<keyword evidence="3 5" id="KW-1133">Transmembrane helix</keyword>
<evidence type="ECO:0000256" key="3">
    <source>
        <dbReference type="ARBA" id="ARBA00022989"/>
    </source>
</evidence>
<feature type="transmembrane region" description="Helical" evidence="5">
    <location>
        <begin position="68"/>
        <end position="85"/>
    </location>
</feature>
<dbReference type="InterPro" id="IPR009908">
    <property type="entry name" value="Methylamine_util_MauE"/>
</dbReference>
<accession>A0A2W7RYG4</accession>
<feature type="domain" description="Methylamine utilisation protein MauE" evidence="6">
    <location>
        <begin position="8"/>
        <end position="81"/>
    </location>
</feature>
<dbReference type="Proteomes" id="UP000249720">
    <property type="component" value="Unassembled WGS sequence"/>
</dbReference>
<evidence type="ECO:0000256" key="1">
    <source>
        <dbReference type="ARBA" id="ARBA00004141"/>
    </source>
</evidence>
<comment type="caution">
    <text evidence="7">The sequence shown here is derived from an EMBL/GenBank/DDBJ whole genome shotgun (WGS) entry which is preliminary data.</text>
</comment>
<comment type="subcellular location">
    <subcellularLocation>
        <location evidence="1">Membrane</location>
        <topology evidence="1">Multi-pass membrane protein</topology>
    </subcellularLocation>
</comment>
<feature type="transmembrane region" description="Helical" evidence="5">
    <location>
        <begin position="105"/>
        <end position="123"/>
    </location>
</feature>
<keyword evidence="4 5" id="KW-0472">Membrane</keyword>
<evidence type="ECO:0000256" key="4">
    <source>
        <dbReference type="ARBA" id="ARBA00023136"/>
    </source>
</evidence>
<name>A0A2W7RYG4_9BACT</name>